<dbReference type="PROSITE" id="PS51257">
    <property type="entry name" value="PROKAR_LIPOPROTEIN"/>
    <property type="match status" value="1"/>
</dbReference>
<dbReference type="HOGENOM" id="CLU_460734_0_0_14"/>
<accession>A0A2C9DY11</accession>
<dbReference type="AlphaFoldDB" id="A0A2C9DY11"/>
<feature type="coiled-coil region" evidence="1">
    <location>
        <begin position="200"/>
        <end position="283"/>
    </location>
</feature>
<proteinExistence type="predicted"/>
<sequence>MKINFKRTFLLSFIGVIVTPIPIILSCSLTKIKKEDNKNFFNLYLKIKEEASSKVDFVLKNNHKYNYLLNKADIINNYINYLVNLNLNENSENELLAFTYYELYKLIKDFNYLLKEKTQEYESWLIKIDNFVKLIKKRQADFLNFKNKNKIIHDIDHIKNNIEEILTNYNQIPDNENIDDIKLRYKKMIESYDGLYKKTINDEANKIKNIKSDVKNLKHNYFEKIDNGEEYYKLYNREIMELFHEANQLHENISSVLQSILNRKLIENKIDNIKREIQEHKKVSQYIKQNGHKNNQDFWDTWKEDILGKKFIYQTLMDNTNVAIWYGLALKIEDLAKQKFINTKSLELKQLIEKWKLYGQALIRDSLDAANFSGLFFTIKSKTSMLDNWQPSIDPNSLSKKGKYYLLIKKLKDLTNEIEKKARNANQKLSRFYDSVVKDDVEQIVPYIKAVGYGFYPQEEFGELMYWSNYYLNQLPDVFQYYKEKIIKPIIDQIKSKSDSANDVSKLEELYNFKYHYTNIYEPFNQKRDNFYYYSDYKTDDKGEKIKNSDEMFILTKQVPNHLKNEYDTARLFFRIERTIGEICKKYALTNPLE</sequence>
<dbReference type="Proteomes" id="UP000002162">
    <property type="component" value="Chromosome"/>
</dbReference>
<keyword evidence="2" id="KW-0449">Lipoprotein</keyword>
<evidence type="ECO:0000313" key="2">
    <source>
        <dbReference type="EMBL" id="ACA32760.1"/>
    </source>
</evidence>
<evidence type="ECO:0000256" key="1">
    <source>
        <dbReference type="SAM" id="Coils"/>
    </source>
</evidence>
<organism evidence="2 3">
    <name type="scientific">Ureaplasma parvum serovar 3 (strain ATCC 27815 / 27 / NCTC 11736)</name>
    <dbReference type="NCBI Taxonomy" id="505682"/>
    <lineage>
        <taxon>Bacteria</taxon>
        <taxon>Bacillati</taxon>
        <taxon>Mycoplasmatota</taxon>
        <taxon>Mycoplasmoidales</taxon>
        <taxon>Mycoplasmoidaceae</taxon>
        <taxon>Ureaplasma</taxon>
    </lineage>
</organism>
<name>A0A2C9DY11_UREP2</name>
<keyword evidence="1" id="KW-0175">Coiled coil</keyword>
<dbReference type="KEGG" id="upa:UPA3_0271"/>
<evidence type="ECO:0000313" key="3">
    <source>
        <dbReference type="Proteomes" id="UP000002162"/>
    </source>
</evidence>
<gene>
    <name evidence="2" type="ordered locus">UPA3_0271</name>
</gene>
<protein>
    <submittedName>
        <fullName evidence="2">Putative lipoprotein</fullName>
    </submittedName>
</protein>
<reference evidence="2 3" key="1">
    <citation type="submission" date="2008-02" db="EMBL/GenBank/DDBJ databases">
        <title>Genome sequence of Ureaplasma parvum serovar 3.</title>
        <authorList>
            <person name="Methe B.A."/>
            <person name="Glass J."/>
            <person name="Waites K."/>
            <person name="Shrivastava S."/>
        </authorList>
    </citation>
    <scope>NUCLEOTIDE SEQUENCE [LARGE SCALE GENOMIC DNA]</scope>
    <source>
        <strain evidence="3">ATCC 27815 / 27 / NCTC 11736</strain>
    </source>
</reference>
<dbReference type="RefSeq" id="WP_006688877.1">
    <property type="nucleotide sequence ID" value="NC_010503.1"/>
</dbReference>
<dbReference type="GeneID" id="29672524"/>
<dbReference type="EMBL" id="CP000942">
    <property type="protein sequence ID" value="ACA32760.1"/>
    <property type="molecule type" value="Genomic_DNA"/>
</dbReference>